<dbReference type="EMBL" id="ML769416">
    <property type="protein sequence ID" value="KAE9404488.1"/>
    <property type="molecule type" value="Genomic_DNA"/>
</dbReference>
<dbReference type="InterPro" id="IPR032675">
    <property type="entry name" value="LRR_dom_sf"/>
</dbReference>
<evidence type="ECO:0000313" key="2">
    <source>
        <dbReference type="Proteomes" id="UP000799118"/>
    </source>
</evidence>
<proteinExistence type="predicted"/>
<keyword evidence="2" id="KW-1185">Reference proteome</keyword>
<accession>A0A6A4I4X6</accession>
<protein>
    <recommendedName>
        <fullName evidence="3">F-box domain-containing protein</fullName>
    </recommendedName>
</protein>
<reference evidence="1" key="1">
    <citation type="journal article" date="2019" name="Environ. Microbiol.">
        <title>Fungal ecological strategies reflected in gene transcription - a case study of two litter decomposers.</title>
        <authorList>
            <person name="Barbi F."/>
            <person name="Kohler A."/>
            <person name="Barry K."/>
            <person name="Baskaran P."/>
            <person name="Daum C."/>
            <person name="Fauchery L."/>
            <person name="Ihrmark K."/>
            <person name="Kuo A."/>
            <person name="LaButti K."/>
            <person name="Lipzen A."/>
            <person name="Morin E."/>
            <person name="Grigoriev I.V."/>
            <person name="Henrissat B."/>
            <person name="Lindahl B."/>
            <person name="Martin F."/>
        </authorList>
    </citation>
    <scope>NUCLEOTIDE SEQUENCE</scope>
    <source>
        <strain evidence="1">JB14</strain>
    </source>
</reference>
<dbReference type="SUPFAM" id="SSF52047">
    <property type="entry name" value="RNI-like"/>
    <property type="match status" value="1"/>
</dbReference>
<evidence type="ECO:0008006" key="3">
    <source>
        <dbReference type="Google" id="ProtNLM"/>
    </source>
</evidence>
<organism evidence="1 2">
    <name type="scientific">Gymnopus androsaceus JB14</name>
    <dbReference type="NCBI Taxonomy" id="1447944"/>
    <lineage>
        <taxon>Eukaryota</taxon>
        <taxon>Fungi</taxon>
        <taxon>Dikarya</taxon>
        <taxon>Basidiomycota</taxon>
        <taxon>Agaricomycotina</taxon>
        <taxon>Agaricomycetes</taxon>
        <taxon>Agaricomycetidae</taxon>
        <taxon>Agaricales</taxon>
        <taxon>Marasmiineae</taxon>
        <taxon>Omphalotaceae</taxon>
        <taxon>Gymnopus</taxon>
    </lineage>
</organism>
<dbReference type="OrthoDB" id="3266451at2759"/>
<dbReference type="Proteomes" id="UP000799118">
    <property type="component" value="Unassembled WGS sequence"/>
</dbReference>
<dbReference type="Gene3D" id="3.80.10.10">
    <property type="entry name" value="Ribonuclease Inhibitor"/>
    <property type="match status" value="1"/>
</dbReference>
<name>A0A6A4I4X6_9AGAR</name>
<dbReference type="AlphaFoldDB" id="A0A6A4I4X6"/>
<gene>
    <name evidence="1" type="ORF">BT96DRAFT_1016305</name>
</gene>
<evidence type="ECO:0000313" key="1">
    <source>
        <dbReference type="EMBL" id="KAE9404488.1"/>
    </source>
</evidence>
<sequence>MNELTSPKVQDIPALVISGVCSRWRDLSKAHPCLWSRIRLHFQSTTRHLPTDALMNTFIDSSQQCPLTLELPARTLGELETHQQHLCDVLGSQKPRWKQVKIGHRAAFQVVIAQGPSHFPILEQLLIPALQASLPTDIRKFQQVPSLKVLSVGRLPLQSMPNFMWNQLTHLSLAQFHGGIKSIFERCPELKDLFFRQPSSHDSVHSSTPPLIAPVVESLSLRLSQPPTFPPNITNVVFESLRCPSLTSLLIEATEGYRCTWPRNEVNEFISHSSCHLTTLFIEFVPLSDTNLIDLLHLLPSLLHLTLDDSKIRGPESPITSHLIQSLHAFRRTGSNMISPALVRRLHSLSLTSSGSNTDTTFDRDFVDMVLSRWRPDVYASGYGLDTSGSTDSEGGTACLRSVVMRFTNRNVDLEMYRQLEHLEKEGMRVVVVGQSL</sequence>